<evidence type="ECO:0000313" key="4">
    <source>
        <dbReference type="EMBL" id="SOZ36226.1"/>
    </source>
</evidence>
<proteinExistence type="inferred from homology"/>
<protein>
    <recommendedName>
        <fullName evidence="6">CopG-like ribbon-helix-helix domain-containing protein</fullName>
    </recommendedName>
</protein>
<evidence type="ECO:0000313" key="5">
    <source>
        <dbReference type="Proteomes" id="UP000256710"/>
    </source>
</evidence>
<feature type="compositionally biased region" description="Polar residues" evidence="3">
    <location>
        <begin position="61"/>
        <end position="70"/>
    </location>
</feature>
<dbReference type="RefSeq" id="WP_081610707.1">
    <property type="nucleotide sequence ID" value="NZ_LT976976.1"/>
</dbReference>
<comment type="caution">
    <text evidence="4">The sequence shown here is derived from an EMBL/GenBank/DDBJ whole genome shotgun (WGS) entry which is preliminary data.</text>
</comment>
<dbReference type="InterPro" id="IPR010985">
    <property type="entry name" value="Ribbon_hlx_hlx"/>
</dbReference>
<dbReference type="Pfam" id="PF08681">
    <property type="entry name" value="TacA1"/>
    <property type="match status" value="1"/>
</dbReference>
<dbReference type="Proteomes" id="UP000256710">
    <property type="component" value="Unassembled WGS sequence"/>
</dbReference>
<evidence type="ECO:0000256" key="2">
    <source>
        <dbReference type="ARBA" id="ARBA00049988"/>
    </source>
</evidence>
<name>A0ABY1V0L4_9BURK</name>
<accession>A0ABY1V0L4</accession>
<evidence type="ECO:0000256" key="3">
    <source>
        <dbReference type="SAM" id="MobiDB-lite"/>
    </source>
</evidence>
<organism evidence="4 5">
    <name type="scientific">Cupriavidus neocaledonicus</name>
    <dbReference type="NCBI Taxonomy" id="1040979"/>
    <lineage>
        <taxon>Bacteria</taxon>
        <taxon>Pseudomonadati</taxon>
        <taxon>Pseudomonadota</taxon>
        <taxon>Betaproteobacteria</taxon>
        <taxon>Burkholderiales</taxon>
        <taxon>Burkholderiaceae</taxon>
        <taxon>Cupriavidus</taxon>
    </lineage>
</organism>
<dbReference type="SUPFAM" id="SSF47598">
    <property type="entry name" value="Ribbon-helix-helix"/>
    <property type="match status" value="1"/>
</dbReference>
<evidence type="ECO:0000256" key="1">
    <source>
        <dbReference type="ARBA" id="ARBA00022649"/>
    </source>
</evidence>
<comment type="similarity">
    <text evidence="2">Belongs to the TacA antitoxin family.</text>
</comment>
<keyword evidence="5" id="KW-1185">Reference proteome</keyword>
<feature type="region of interest" description="Disordered" evidence="3">
    <location>
        <begin position="56"/>
        <end position="77"/>
    </location>
</feature>
<dbReference type="EMBL" id="OFTC01000019">
    <property type="protein sequence ID" value="SOZ36226.1"/>
    <property type="molecule type" value="Genomic_DNA"/>
</dbReference>
<keyword evidence="1" id="KW-1277">Toxin-antitoxin system</keyword>
<sequence length="77" mass="8962">MQERKSEAVNLRMSPRTKDLLRRAAESEHRTLSNMLEVLILEYCERHRIQASDCKTVKGKLSSQPRSNGEQRALSHR</sequence>
<reference evidence="4 5" key="1">
    <citation type="submission" date="2018-01" db="EMBL/GenBank/DDBJ databases">
        <authorList>
            <person name="Clerissi C."/>
        </authorList>
    </citation>
    <scope>NUCLEOTIDE SEQUENCE [LARGE SCALE GENOMIC DNA]</scope>
    <source>
        <strain evidence="4">Cupriavidus taiwanensis STM 6082</strain>
    </source>
</reference>
<dbReference type="InterPro" id="IPR014795">
    <property type="entry name" value="TacA_1-like"/>
</dbReference>
<evidence type="ECO:0008006" key="6">
    <source>
        <dbReference type="Google" id="ProtNLM"/>
    </source>
</evidence>
<gene>
    <name evidence="4" type="ORF">CBM2605_A260065</name>
</gene>